<organism evidence="1 2">
    <name type="scientific">Arachis hypogaea</name>
    <name type="common">Peanut</name>
    <dbReference type="NCBI Taxonomy" id="3818"/>
    <lineage>
        <taxon>Eukaryota</taxon>
        <taxon>Viridiplantae</taxon>
        <taxon>Streptophyta</taxon>
        <taxon>Embryophyta</taxon>
        <taxon>Tracheophyta</taxon>
        <taxon>Spermatophyta</taxon>
        <taxon>Magnoliopsida</taxon>
        <taxon>eudicotyledons</taxon>
        <taxon>Gunneridae</taxon>
        <taxon>Pentapetalae</taxon>
        <taxon>rosids</taxon>
        <taxon>fabids</taxon>
        <taxon>Fabales</taxon>
        <taxon>Fabaceae</taxon>
        <taxon>Papilionoideae</taxon>
        <taxon>50 kb inversion clade</taxon>
        <taxon>dalbergioids sensu lato</taxon>
        <taxon>Dalbergieae</taxon>
        <taxon>Pterocarpus clade</taxon>
        <taxon>Arachis</taxon>
    </lineage>
</organism>
<protein>
    <submittedName>
        <fullName evidence="1">Uncharacterized protein</fullName>
    </submittedName>
</protein>
<gene>
    <name evidence="1" type="ORF">Ahy_Scaffold7g108328</name>
</gene>
<evidence type="ECO:0000313" key="1">
    <source>
        <dbReference type="EMBL" id="RYQ79119.1"/>
    </source>
</evidence>
<comment type="caution">
    <text evidence="1">The sequence shown here is derived from an EMBL/GenBank/DDBJ whole genome shotgun (WGS) entry which is preliminary data.</text>
</comment>
<accession>A0A444WNM6</accession>
<keyword evidence="2" id="KW-1185">Reference proteome</keyword>
<dbReference type="Proteomes" id="UP000289738">
    <property type="component" value="Unassembled WGS sequence"/>
</dbReference>
<dbReference type="EMBL" id="SDMP01000027">
    <property type="protein sequence ID" value="RYQ79119.1"/>
    <property type="molecule type" value="Genomic_DNA"/>
</dbReference>
<evidence type="ECO:0000313" key="2">
    <source>
        <dbReference type="Proteomes" id="UP000289738"/>
    </source>
</evidence>
<dbReference type="AlphaFoldDB" id="A0A444WNM6"/>
<proteinExistence type="predicted"/>
<name>A0A444WNM6_ARAHY</name>
<dbReference type="Gramene" id="arahy.Tifrunner.gnm2.ann2.Ah08g134700.1">
    <property type="protein sequence ID" value="arahy.Tifrunner.gnm2.ann2.Ah08g134700.1-CDS"/>
    <property type="gene ID" value="arahy.Tifrunner.gnm2.ann2.Ah08g134700"/>
</dbReference>
<sequence length="83" mass="9443">MSMCCFLPLHIIAFEIRETEFVATAAGLEFVMKKYRSGGSAMTVATVEQRMVLQKAQQVKKSRHGPRSRSSEYHGVTFYRRIG</sequence>
<reference evidence="1 2" key="1">
    <citation type="submission" date="2019-01" db="EMBL/GenBank/DDBJ databases">
        <title>Sequencing of cultivated peanut Arachis hypogaea provides insights into genome evolution and oil improvement.</title>
        <authorList>
            <person name="Chen X."/>
        </authorList>
    </citation>
    <scope>NUCLEOTIDE SEQUENCE [LARGE SCALE GENOMIC DNA]</scope>
    <source>
        <strain evidence="2">cv. Fuhuasheng</strain>
        <tissue evidence="1">Leaves</tissue>
    </source>
</reference>